<name>A0A366S6I0_9HYPO</name>
<dbReference type="OrthoDB" id="10258955at2759"/>
<feature type="region of interest" description="Disordered" evidence="2">
    <location>
        <begin position="1"/>
        <end position="25"/>
    </location>
</feature>
<keyword evidence="1" id="KW-0378">Hydrolase</keyword>
<dbReference type="PANTHER" id="PTHR11113">
    <property type="entry name" value="N-ACETYLGLUCOSAMINE-6-PHOSPHATE DEACETYLASE"/>
    <property type="match status" value="1"/>
</dbReference>
<dbReference type="RefSeq" id="XP_031019203.1">
    <property type="nucleotide sequence ID" value="XM_031156694.1"/>
</dbReference>
<keyword evidence="3" id="KW-0472">Membrane</keyword>
<evidence type="ECO:0000256" key="2">
    <source>
        <dbReference type="SAM" id="MobiDB-lite"/>
    </source>
</evidence>
<evidence type="ECO:0000313" key="5">
    <source>
        <dbReference type="EMBL" id="RBR24612.1"/>
    </source>
</evidence>
<evidence type="ECO:0000313" key="6">
    <source>
        <dbReference type="Proteomes" id="UP000253153"/>
    </source>
</evidence>
<protein>
    <recommendedName>
        <fullName evidence="4">Amidohydrolase-related domain-containing protein</fullName>
    </recommendedName>
</protein>
<reference evidence="5 6" key="1">
    <citation type="submission" date="2018-06" db="EMBL/GenBank/DDBJ databases">
        <title>Fusarium incarnatum-equiseti species complex species 28.</title>
        <authorList>
            <person name="Gardiner D.M."/>
        </authorList>
    </citation>
    <scope>NUCLEOTIDE SEQUENCE [LARGE SCALE GENOMIC DNA]</scope>
    <source>
        <strain evidence="5 6">FIESC_28</strain>
    </source>
</reference>
<feature type="domain" description="Amidohydrolase-related" evidence="4">
    <location>
        <begin position="284"/>
        <end position="518"/>
    </location>
</feature>
<evidence type="ECO:0000256" key="3">
    <source>
        <dbReference type="SAM" id="Phobius"/>
    </source>
</evidence>
<dbReference type="SUPFAM" id="SSF51338">
    <property type="entry name" value="Composite domain of metallo-dependent hydrolases"/>
    <property type="match status" value="1"/>
</dbReference>
<comment type="caution">
    <text evidence="5">The sequence shown here is derived from an EMBL/GenBank/DDBJ whole genome shotgun (WGS) entry which is preliminary data.</text>
</comment>
<organism evidence="5 6">
    <name type="scientific">Fusarium coffeatum</name>
    <dbReference type="NCBI Taxonomy" id="231269"/>
    <lineage>
        <taxon>Eukaryota</taxon>
        <taxon>Fungi</taxon>
        <taxon>Dikarya</taxon>
        <taxon>Ascomycota</taxon>
        <taxon>Pezizomycotina</taxon>
        <taxon>Sordariomycetes</taxon>
        <taxon>Hypocreomycetidae</taxon>
        <taxon>Hypocreales</taxon>
        <taxon>Nectriaceae</taxon>
        <taxon>Fusarium</taxon>
        <taxon>Fusarium incarnatum-equiseti species complex</taxon>
    </lineage>
</organism>
<dbReference type="Pfam" id="PF01979">
    <property type="entry name" value="Amidohydro_1"/>
    <property type="match status" value="1"/>
</dbReference>
<proteinExistence type="predicted"/>
<dbReference type="GeneID" id="41991990"/>
<dbReference type="InterPro" id="IPR011059">
    <property type="entry name" value="Metal-dep_hydrolase_composite"/>
</dbReference>
<evidence type="ECO:0000256" key="1">
    <source>
        <dbReference type="ARBA" id="ARBA00022801"/>
    </source>
</evidence>
<dbReference type="SUPFAM" id="SSF51556">
    <property type="entry name" value="Metallo-dependent hydrolases"/>
    <property type="match status" value="1"/>
</dbReference>
<dbReference type="InterPro" id="IPR006680">
    <property type="entry name" value="Amidohydro-rel"/>
</dbReference>
<dbReference type="Proteomes" id="UP000253153">
    <property type="component" value="Unassembled WGS sequence"/>
</dbReference>
<keyword evidence="6" id="KW-1185">Reference proteome</keyword>
<dbReference type="GO" id="GO:0008448">
    <property type="term" value="F:N-acetylglucosamine-6-phosphate deacetylase activity"/>
    <property type="evidence" value="ECO:0007669"/>
    <property type="project" value="TreeGrafter"/>
</dbReference>
<dbReference type="AlphaFoldDB" id="A0A366S6I0"/>
<keyword evidence="3" id="KW-1133">Transmembrane helix</keyword>
<accession>A0A366S6I0</accession>
<evidence type="ECO:0000259" key="4">
    <source>
        <dbReference type="Pfam" id="PF01979"/>
    </source>
</evidence>
<gene>
    <name evidence="5" type="ORF">FIESC28_02545</name>
</gene>
<dbReference type="GO" id="GO:0006046">
    <property type="term" value="P:N-acetylglucosamine catabolic process"/>
    <property type="evidence" value="ECO:0007669"/>
    <property type="project" value="TreeGrafter"/>
</dbReference>
<dbReference type="InterPro" id="IPR032466">
    <property type="entry name" value="Metal_Hydrolase"/>
</dbReference>
<dbReference type="PANTHER" id="PTHR11113:SF14">
    <property type="entry name" value="N-ACETYLGLUCOSAMINE-6-PHOSPHATE DEACETYLASE"/>
    <property type="match status" value="1"/>
</dbReference>
<keyword evidence="3" id="KW-0812">Transmembrane</keyword>
<dbReference type="EMBL" id="QKXC01000053">
    <property type="protein sequence ID" value="RBR24612.1"/>
    <property type="molecule type" value="Genomic_DNA"/>
</dbReference>
<dbReference type="Gene3D" id="3.20.20.140">
    <property type="entry name" value="Metal-dependent hydrolases"/>
    <property type="match status" value="2"/>
</dbReference>
<feature type="transmembrane region" description="Helical" evidence="3">
    <location>
        <begin position="33"/>
        <end position="50"/>
    </location>
</feature>
<sequence>MDEKAQLPPYSSLPAPVGQQQQRSRRTLRRSRAIRLFALACLAFIVFAQWRQISPREKTTLSVQKLNENLETCKKFRVKPEDPAGLGRDKNARYIDGGKPTLIKNATVWIGEPAKGTSEEDARAGKGWAWVQSDVYLEKGLIQRVEKDIKTSSLPDDTIVYEAHGRRLTSGIVDTHSHAGVYPLPSLEGNSDGNEMSDNITPWARAIDSLLPLDPQIEVIKSGGVTTSLILPGSGNNIGGEAYLIKHAVGKADGRQEISAQDLLADPDRNWRYMKMACGENAKRVHGGVGKRPFSRMGESYEFRHAFERARDLIQKQDDWCAKAESLGVEKMDEYLPGEIFWESLTAAMRGQVHINTHCYTIPDLEAMVDHTNEFKFPVRAFHHAHQTYLVPEILKRTWGGRAPASALFADNMFYKTEAYIGSEYAGKILNENNLTVVYVSDNPVINAQHVLFEAAKGHHYGLPYHVAMASVTSAPAELLGMGKRLGKVKPGFDADVVVWDSDPLSVGATPVQVWIDGISQFESPVELSKQEKAIASVKKVAEIVEEPSKLDNVLFTGVIKVLLEDDKTYESLEQPVNVVVSKGKITCVGNCDSEFDAAAGTGAKTIALKNGYLTRAFTAVGGTLGLSEIDAESVTNNGPNPLIFSRAIDGLALDSKKLHVAARYGVTRAISAPVFVGGATHFGTSVGFSTSALTSIEEGAVFAPDLAVHYTLDVNVRGSTSYSAAFGGLRNRLLTAATSTNPTANPFSEEAFLKKVVTGERALALTINSADGIATALRIKSEIEGLLETSNVAQRLKMAIIGGAESHMVAKELGQAGVGVILSPLQSIGDSWDSRRVLTGAPLTNGTVIDALLDANVTVGIGLHEDWELRDLGFAAGTAYKNAGGRLGEKQAVDLVSSNIYKILGADEKDMGHFMVTEGSPLEIGSRLKAVGHGRDQISVFI</sequence>